<evidence type="ECO:0000256" key="5">
    <source>
        <dbReference type="ARBA" id="ARBA00022842"/>
    </source>
</evidence>
<dbReference type="Gene3D" id="1.10.600.10">
    <property type="entry name" value="Farnesyl Diphosphate Synthase"/>
    <property type="match status" value="1"/>
</dbReference>
<evidence type="ECO:0000256" key="7">
    <source>
        <dbReference type="RuleBase" id="RU004466"/>
    </source>
</evidence>
<dbReference type="InterPro" id="IPR033749">
    <property type="entry name" value="Polyprenyl_synt_CS"/>
</dbReference>
<evidence type="ECO:0000313" key="8">
    <source>
        <dbReference type="EMBL" id="CEM45224.1"/>
    </source>
</evidence>
<dbReference type="PROSITE" id="PS00723">
    <property type="entry name" value="POLYPRENYL_SYNTHASE_1"/>
    <property type="match status" value="1"/>
</dbReference>
<reference evidence="8" key="1">
    <citation type="submission" date="2014-11" db="EMBL/GenBank/DDBJ databases">
        <authorList>
            <person name="Otto D Thomas"/>
            <person name="Naeem Raeece"/>
        </authorList>
    </citation>
    <scope>NUCLEOTIDE SEQUENCE</scope>
</reference>
<dbReference type="GO" id="GO:1990234">
    <property type="term" value="C:transferase complex"/>
    <property type="evidence" value="ECO:0007669"/>
    <property type="project" value="TreeGrafter"/>
</dbReference>
<dbReference type="PANTHER" id="PTHR12001">
    <property type="entry name" value="GERANYLGERANYL PYROPHOSPHATE SYNTHASE"/>
    <property type="match status" value="1"/>
</dbReference>
<name>A0A0G4HLL6_9ALVE</name>
<keyword evidence="5" id="KW-0460">Magnesium</keyword>
<dbReference type="GO" id="GO:0004659">
    <property type="term" value="F:prenyltransferase activity"/>
    <property type="evidence" value="ECO:0007669"/>
    <property type="project" value="InterPro"/>
</dbReference>
<keyword evidence="4" id="KW-0479">Metal-binding</keyword>
<sequence length="452" mass="49622">MHRAVQTLPRAARHICRAHLYAHRRTFLNPALQYLRKTVLKSALSSNLSLVSELKQRLGQKYLLNENLHESVFLSKPLLEVSDEVALQRLTEEVFQDLEAFADGADPFALAQEDIKVVSFEMLDLAKSVYPEVSEVSRYLLQIPGKRVRPLLCVLVNRAMERAYPDQFREGDNGARLLQFRLAELAEMIHTASLMHDDVIDAADKRRGVEAAHRVFDNKKAILGGDFLLARACRMVAGLGSLETCQRISNAVESLARGELVQFQGLTGGGSVNQMLEVYLQKTFYKTAALMAESVCCGAILGGYEETNQKWAFEVGSNFGMAFQLYDDLLDMTSSAEKLGKPAMSDLAAGVATAPLIFSAAGSQTGSSGRETEREVAGLVSRKLRGEGDLQKAAQLIEGGLGLQRTRAAVGLHCRRTLDLLKEVPPGHDGRPNVFVRGLAALLLHTVTRTKG</sequence>
<dbReference type="SUPFAM" id="SSF48576">
    <property type="entry name" value="Terpenoid synthases"/>
    <property type="match status" value="1"/>
</dbReference>
<evidence type="ECO:0000256" key="6">
    <source>
        <dbReference type="ARBA" id="ARBA00023229"/>
    </source>
</evidence>
<dbReference type="PROSITE" id="PS00444">
    <property type="entry name" value="POLYPRENYL_SYNTHASE_2"/>
    <property type="match status" value="1"/>
</dbReference>
<keyword evidence="6" id="KW-0414">Isoprene biosynthesis</keyword>
<evidence type="ECO:0000256" key="2">
    <source>
        <dbReference type="ARBA" id="ARBA00006706"/>
    </source>
</evidence>
<comment type="similarity">
    <text evidence="2 7">Belongs to the FPP/GGPP synthase family.</text>
</comment>
<dbReference type="InterPro" id="IPR008949">
    <property type="entry name" value="Isoprenoid_synthase_dom_sf"/>
</dbReference>
<comment type="cofactor">
    <cofactor evidence="1">
        <name>Mg(2+)</name>
        <dbReference type="ChEBI" id="CHEBI:18420"/>
    </cofactor>
</comment>
<dbReference type="PANTHER" id="PTHR12001:SF69">
    <property type="entry name" value="ALL TRANS-POLYPRENYL-DIPHOSPHATE SYNTHASE PDSS1"/>
    <property type="match status" value="1"/>
</dbReference>
<dbReference type="GO" id="GO:0006744">
    <property type="term" value="P:ubiquinone biosynthetic process"/>
    <property type="evidence" value="ECO:0007669"/>
    <property type="project" value="TreeGrafter"/>
</dbReference>
<evidence type="ECO:0008006" key="9">
    <source>
        <dbReference type="Google" id="ProtNLM"/>
    </source>
</evidence>
<dbReference type="EMBL" id="CDMZ01003135">
    <property type="protein sequence ID" value="CEM45224.1"/>
    <property type="molecule type" value="Genomic_DNA"/>
</dbReference>
<accession>A0A0G4HLL6</accession>
<evidence type="ECO:0000256" key="1">
    <source>
        <dbReference type="ARBA" id="ARBA00001946"/>
    </source>
</evidence>
<dbReference type="AlphaFoldDB" id="A0A0G4HLL6"/>
<dbReference type="VEuPathDB" id="CryptoDB:Cvel_7445"/>
<evidence type="ECO:0000256" key="3">
    <source>
        <dbReference type="ARBA" id="ARBA00022679"/>
    </source>
</evidence>
<dbReference type="PhylomeDB" id="A0A0G4HLL6"/>
<protein>
    <recommendedName>
        <fullName evidence="9">Polyprenyl synthetase</fullName>
    </recommendedName>
</protein>
<proteinExistence type="inferred from homology"/>
<evidence type="ECO:0000256" key="4">
    <source>
        <dbReference type="ARBA" id="ARBA00022723"/>
    </source>
</evidence>
<dbReference type="SFLD" id="SFLDS00005">
    <property type="entry name" value="Isoprenoid_Synthase_Type_I"/>
    <property type="match status" value="1"/>
</dbReference>
<keyword evidence="3 7" id="KW-0808">Transferase</keyword>
<dbReference type="InterPro" id="IPR000092">
    <property type="entry name" value="Polyprenyl_synt"/>
</dbReference>
<organism evidence="8">
    <name type="scientific">Chromera velia CCMP2878</name>
    <dbReference type="NCBI Taxonomy" id="1169474"/>
    <lineage>
        <taxon>Eukaryota</taxon>
        <taxon>Sar</taxon>
        <taxon>Alveolata</taxon>
        <taxon>Colpodellida</taxon>
        <taxon>Chromeraceae</taxon>
        <taxon>Chromera</taxon>
    </lineage>
</organism>
<dbReference type="CDD" id="cd00685">
    <property type="entry name" value="Trans_IPPS_HT"/>
    <property type="match status" value="1"/>
</dbReference>
<dbReference type="Pfam" id="PF00348">
    <property type="entry name" value="polyprenyl_synt"/>
    <property type="match status" value="1"/>
</dbReference>
<gene>
    <name evidence="8" type="ORF">Cvel_7445</name>
</gene>
<dbReference type="GO" id="GO:0008299">
    <property type="term" value="P:isoprenoid biosynthetic process"/>
    <property type="evidence" value="ECO:0007669"/>
    <property type="project" value="UniProtKB-KW"/>
</dbReference>
<dbReference type="GO" id="GO:0046872">
    <property type="term" value="F:metal ion binding"/>
    <property type="evidence" value="ECO:0007669"/>
    <property type="project" value="UniProtKB-KW"/>
</dbReference>